<protein>
    <recommendedName>
        <fullName evidence="1">DDE domain-containing protein</fullName>
    </recommendedName>
</protein>
<evidence type="ECO:0000313" key="2">
    <source>
        <dbReference type="EMBL" id="PUA36435.1"/>
    </source>
</evidence>
<dbReference type="InterPro" id="IPR032874">
    <property type="entry name" value="DDE_dom"/>
</dbReference>
<accession>A0A2T6FX17</accession>
<organism evidence="2 3">
    <name type="scientific">Paenibacillus elgii</name>
    <dbReference type="NCBI Taxonomy" id="189691"/>
    <lineage>
        <taxon>Bacteria</taxon>
        <taxon>Bacillati</taxon>
        <taxon>Bacillota</taxon>
        <taxon>Bacilli</taxon>
        <taxon>Bacillales</taxon>
        <taxon>Paenibacillaceae</taxon>
        <taxon>Paenibacillus</taxon>
    </lineage>
</organism>
<dbReference type="Proteomes" id="UP000244184">
    <property type="component" value="Unassembled WGS sequence"/>
</dbReference>
<name>A0A2T6FX17_9BACL</name>
<dbReference type="Pfam" id="PF13610">
    <property type="entry name" value="DDE_Tnp_IS240"/>
    <property type="match status" value="1"/>
</dbReference>
<feature type="domain" description="DDE" evidence="1">
    <location>
        <begin position="37"/>
        <end position="79"/>
    </location>
</feature>
<sequence length="90" mass="10440">MLRLSSIKNSDEEIRRVVEANREDKIPRSLLWGEFINIVEQVHQFIKKITNAMMGFKSLRTAEKTAIGIEAFHMLRKEQVEISPVLSDVE</sequence>
<dbReference type="EMBL" id="PYHP01000069">
    <property type="protein sequence ID" value="PUA36435.1"/>
    <property type="molecule type" value="Genomic_DNA"/>
</dbReference>
<evidence type="ECO:0000259" key="1">
    <source>
        <dbReference type="Pfam" id="PF13610"/>
    </source>
</evidence>
<dbReference type="AlphaFoldDB" id="A0A2T6FX17"/>
<gene>
    <name evidence="2" type="ORF">C8Z91_23825</name>
</gene>
<reference evidence="2 3" key="1">
    <citation type="submission" date="2018-03" db="EMBL/GenBank/DDBJ databases">
        <title>Genome sequence of Paenibacillus elgii strain AC13 an antimicrobial compound producing bacteria.</title>
        <authorList>
            <person name="Kurokawa A.S."/>
            <person name="Araujo J.F."/>
            <person name="Costa R.A."/>
            <person name="Ortega D.B."/>
            <person name="Pires A.S."/>
            <person name="Pappas G.J.Jr."/>
            <person name="Franco O.L."/>
            <person name="Barreto C."/>
            <person name="Magalhaes B.S."/>
            <person name="Kruger R.H."/>
        </authorList>
    </citation>
    <scope>NUCLEOTIDE SEQUENCE [LARGE SCALE GENOMIC DNA]</scope>
    <source>
        <strain evidence="2 3">AC13</strain>
    </source>
</reference>
<proteinExistence type="predicted"/>
<comment type="caution">
    <text evidence="2">The sequence shown here is derived from an EMBL/GenBank/DDBJ whole genome shotgun (WGS) entry which is preliminary data.</text>
</comment>
<evidence type="ECO:0000313" key="3">
    <source>
        <dbReference type="Proteomes" id="UP000244184"/>
    </source>
</evidence>